<sequence length="97" mass="10995">MGATTALALLAGRSDRSLDQAANRIPARVRHQFPMLEQVYVRSPVYVDEVQLVKGRDLHALLAELQRLRRICAREEFMRRVTVSLTEGSDRCETTSP</sequence>
<protein>
    <submittedName>
        <fullName evidence="1">Uncharacterized protein</fullName>
    </submittedName>
</protein>
<dbReference type="KEGG" id="llu:AKJ09_06940"/>
<dbReference type="STRING" id="1391654.AKJ09_06940"/>
<dbReference type="AlphaFoldDB" id="A0A0K1Q3R6"/>
<evidence type="ECO:0000313" key="1">
    <source>
        <dbReference type="EMBL" id="AKV00277.1"/>
    </source>
</evidence>
<accession>A0A0K1Q3R6</accession>
<keyword evidence="2" id="KW-1185">Reference proteome</keyword>
<dbReference type="RefSeq" id="WP_146651596.1">
    <property type="nucleotide sequence ID" value="NZ_CP012333.1"/>
</dbReference>
<dbReference type="EMBL" id="CP012333">
    <property type="protein sequence ID" value="AKV00277.1"/>
    <property type="molecule type" value="Genomic_DNA"/>
</dbReference>
<reference evidence="1 2" key="1">
    <citation type="submission" date="2015-08" db="EMBL/GenBank/DDBJ databases">
        <authorList>
            <person name="Babu N.S."/>
            <person name="Beckwith C.J."/>
            <person name="Beseler K.G."/>
            <person name="Brison A."/>
            <person name="Carone J.V."/>
            <person name="Caskin T.P."/>
            <person name="Diamond M."/>
            <person name="Durham M.E."/>
            <person name="Foxe J.M."/>
            <person name="Go M."/>
            <person name="Henderson B.A."/>
            <person name="Jones I.B."/>
            <person name="McGettigan J.A."/>
            <person name="Micheletti S.J."/>
            <person name="Nasrallah M.E."/>
            <person name="Ortiz D."/>
            <person name="Piller C.R."/>
            <person name="Privatt S.R."/>
            <person name="Schneider S.L."/>
            <person name="Sharp S."/>
            <person name="Smith T.C."/>
            <person name="Stanton J.D."/>
            <person name="Ullery H.E."/>
            <person name="Wilson R.J."/>
            <person name="Serrano M.G."/>
            <person name="Buck G."/>
            <person name="Lee V."/>
            <person name="Wang Y."/>
            <person name="Carvalho R."/>
            <person name="Voegtly L."/>
            <person name="Shi R."/>
            <person name="Duckworth R."/>
            <person name="Johnson A."/>
            <person name="Loviza R."/>
            <person name="Walstead R."/>
            <person name="Shah Z."/>
            <person name="Kiflezghi M."/>
            <person name="Wade K."/>
            <person name="Ball S.L."/>
            <person name="Bradley K.W."/>
            <person name="Asai D.J."/>
            <person name="Bowman C.A."/>
            <person name="Russell D.A."/>
            <person name="Pope W.H."/>
            <person name="Jacobs-Sera D."/>
            <person name="Hendrix R.W."/>
            <person name="Hatfull G.F."/>
        </authorList>
    </citation>
    <scope>NUCLEOTIDE SEQUENCE [LARGE SCALE GENOMIC DNA]</scope>
    <source>
        <strain evidence="1 2">DSM 27648</strain>
    </source>
</reference>
<dbReference type="Proteomes" id="UP000064967">
    <property type="component" value="Chromosome"/>
</dbReference>
<proteinExistence type="predicted"/>
<dbReference type="OrthoDB" id="1846031at2"/>
<organism evidence="1 2">
    <name type="scientific">Labilithrix luteola</name>
    <dbReference type="NCBI Taxonomy" id="1391654"/>
    <lineage>
        <taxon>Bacteria</taxon>
        <taxon>Pseudomonadati</taxon>
        <taxon>Myxococcota</taxon>
        <taxon>Polyangia</taxon>
        <taxon>Polyangiales</taxon>
        <taxon>Labilitrichaceae</taxon>
        <taxon>Labilithrix</taxon>
    </lineage>
</organism>
<name>A0A0K1Q3R6_9BACT</name>
<gene>
    <name evidence="1" type="ORF">AKJ09_06940</name>
</gene>
<evidence type="ECO:0000313" key="2">
    <source>
        <dbReference type="Proteomes" id="UP000064967"/>
    </source>
</evidence>